<keyword evidence="3" id="KW-1185">Reference proteome</keyword>
<feature type="chain" id="PRO_5033051611" evidence="1">
    <location>
        <begin position="27"/>
        <end position="190"/>
    </location>
</feature>
<evidence type="ECO:0000313" key="3">
    <source>
        <dbReference type="Proteomes" id="UP000576393"/>
    </source>
</evidence>
<dbReference type="EMBL" id="JACCCO010000003">
    <property type="protein sequence ID" value="NYF43747.1"/>
    <property type="molecule type" value="Genomic_DNA"/>
</dbReference>
<comment type="caution">
    <text evidence="2">The sequence shown here is derived from an EMBL/GenBank/DDBJ whole genome shotgun (WGS) entry which is preliminary data.</text>
</comment>
<keyword evidence="1" id="KW-0732">Signal</keyword>
<dbReference type="RefSeq" id="WP_179827444.1">
    <property type="nucleotide sequence ID" value="NZ_JACCCO010000003.1"/>
</dbReference>
<accession>A0A852V1J8</accession>
<evidence type="ECO:0000313" key="2">
    <source>
        <dbReference type="EMBL" id="NYF43747.1"/>
    </source>
</evidence>
<reference evidence="2 3" key="1">
    <citation type="submission" date="2020-07" db="EMBL/GenBank/DDBJ databases">
        <title>Sequencing the genomes of 1000 actinobacteria strains.</title>
        <authorList>
            <person name="Klenk H.-P."/>
        </authorList>
    </citation>
    <scope>NUCLEOTIDE SEQUENCE [LARGE SCALE GENOMIC DNA]</scope>
    <source>
        <strain evidence="2 3">DSM 45763</strain>
    </source>
</reference>
<proteinExistence type="predicted"/>
<protein>
    <submittedName>
        <fullName evidence="2">Uncharacterized protein</fullName>
    </submittedName>
</protein>
<evidence type="ECO:0000256" key="1">
    <source>
        <dbReference type="SAM" id="SignalP"/>
    </source>
</evidence>
<dbReference type="Proteomes" id="UP000576393">
    <property type="component" value="Unassembled WGS sequence"/>
</dbReference>
<dbReference type="AlphaFoldDB" id="A0A852V1J8"/>
<feature type="signal peptide" evidence="1">
    <location>
        <begin position="1"/>
        <end position="26"/>
    </location>
</feature>
<sequence>MRRALGLAAGLTLVATALSPASPADAGCLSARKCEREALIVFDLTVRGASRAAPGREVAYVLDYSTTWTPSFAPYWGSYWVGGSFPKGARGPSRAVLFDTAGKRLATFPCGRHADGVWCETRGRIPNQGRIVLSARLPANAHGKARATLGFDSFDGLNAQDHARRHTRAQARAKFCNYRFSRTVTTKVVS</sequence>
<organism evidence="2 3">
    <name type="scientific">Streptosporangium sandarakinum</name>
    <dbReference type="NCBI Taxonomy" id="1260955"/>
    <lineage>
        <taxon>Bacteria</taxon>
        <taxon>Bacillati</taxon>
        <taxon>Actinomycetota</taxon>
        <taxon>Actinomycetes</taxon>
        <taxon>Streptosporangiales</taxon>
        <taxon>Streptosporangiaceae</taxon>
        <taxon>Streptosporangium</taxon>
    </lineage>
</organism>
<name>A0A852V1J8_9ACTN</name>
<gene>
    <name evidence="2" type="ORF">HDA43_005974</name>
</gene>